<evidence type="ECO:0000256" key="3">
    <source>
        <dbReference type="ARBA" id="ARBA00022729"/>
    </source>
</evidence>
<reference evidence="12" key="1">
    <citation type="submission" date="2012-01" db="EMBL/GenBank/DDBJ databases">
        <authorList>
            <person name="Walter R."/>
            <person name="Schartl M."/>
            <person name="Warren W."/>
        </authorList>
    </citation>
    <scope>NUCLEOTIDE SEQUENCE [LARGE SCALE GENOMIC DNA]</scope>
    <source>
        <strain evidence="12">JP 163 A</strain>
    </source>
</reference>
<keyword evidence="8" id="KW-1133">Transmembrane helix</keyword>
<dbReference type="InterPro" id="IPR007110">
    <property type="entry name" value="Ig-like_dom"/>
</dbReference>
<accession>A0A3B5R9H2</accession>
<dbReference type="GO" id="GO:0009617">
    <property type="term" value="P:response to bacterium"/>
    <property type="evidence" value="ECO:0007669"/>
    <property type="project" value="TreeGrafter"/>
</dbReference>
<evidence type="ECO:0000256" key="4">
    <source>
        <dbReference type="ARBA" id="ARBA00022859"/>
    </source>
</evidence>
<dbReference type="PROSITE" id="PS50835">
    <property type="entry name" value="IG_LIKE"/>
    <property type="match status" value="2"/>
</dbReference>
<dbReference type="Ensembl" id="ENSXMAT00000025423.1">
    <property type="protein sequence ID" value="ENSXMAP00000038631.1"/>
    <property type="gene ID" value="ENSXMAG00000026155.1"/>
</dbReference>
<reference evidence="11" key="4">
    <citation type="submission" date="2025-09" db="UniProtKB">
        <authorList>
            <consortium name="Ensembl"/>
        </authorList>
    </citation>
    <scope>IDENTIFICATION</scope>
    <source>
        <strain evidence="11">JP 163 A</strain>
    </source>
</reference>
<feature type="chain" id="PRO_5017348384" evidence="9">
    <location>
        <begin position="17"/>
        <end position="343"/>
    </location>
</feature>
<name>A0A3B5R9H2_XIPMA</name>
<dbReference type="GO" id="GO:0005886">
    <property type="term" value="C:plasma membrane"/>
    <property type="evidence" value="ECO:0007669"/>
    <property type="project" value="UniProtKB-SubCell"/>
</dbReference>
<dbReference type="InterPro" id="IPR003599">
    <property type="entry name" value="Ig_sub"/>
</dbReference>
<evidence type="ECO:0000256" key="9">
    <source>
        <dbReference type="SAM" id="SignalP"/>
    </source>
</evidence>
<comment type="subcellular location">
    <subcellularLocation>
        <location evidence="1">Cell membrane</location>
    </subcellularLocation>
</comment>
<evidence type="ECO:0000256" key="2">
    <source>
        <dbReference type="ARBA" id="ARBA00022475"/>
    </source>
</evidence>
<sequence>MTLFWFTLLLLHQRYALVPVTIVQLGDNVTLKCYFPEEKTSSSSELHWYKQSAGNALELILKLMENTRPTYGPEFLGSRLTATYTEKISNLTIRKTTEGDEGMYHCAVIDWNKNIWQGTYLLIQGNTVVSSNYTVVQTPTISKPVHPGDPVTLQCSVLSSSDSKKCSGDLNLFWIRAGDKSLPNYIYTDGNRENKCEEKLDSQQRCVYNFSKTVNASDATFYCAVATCGEIYFGNGTNMDIKESSLWYQDARKVIILLSAALALSLVVIALLIYFSLKNKCVHCTADSESQKNISRQKPQERCKDGWIYSAAIFTTIKSDWAGLKKEAEKERIYAAVEAFGLN</sequence>
<protein>
    <submittedName>
        <fullName evidence="11">Uncharacterized LOC111607139</fullName>
    </submittedName>
</protein>
<dbReference type="InterPro" id="IPR052051">
    <property type="entry name" value="TCR_complex_component"/>
</dbReference>
<dbReference type="PANTHER" id="PTHR19433:SF111">
    <property type="entry name" value="T CELL RECEPTOR ALPHA VARIABLE 4"/>
    <property type="match status" value="1"/>
</dbReference>
<dbReference type="PANTHER" id="PTHR19433">
    <property type="entry name" value="T-CELL RECEPTOR ALPHA CHAIN V REGION-RELATED"/>
    <property type="match status" value="1"/>
</dbReference>
<keyword evidence="2" id="KW-1003">Cell membrane</keyword>
<reference evidence="12" key="2">
    <citation type="journal article" date="2013" name="Nat. Genet.">
        <title>The genome of the platyfish, Xiphophorus maculatus, provides insights into evolutionary adaptation and several complex traits.</title>
        <authorList>
            <person name="Schartl M."/>
            <person name="Walter R.B."/>
            <person name="Shen Y."/>
            <person name="Garcia T."/>
            <person name="Catchen J."/>
            <person name="Amores A."/>
            <person name="Braasch I."/>
            <person name="Chalopin D."/>
            <person name="Volff J.N."/>
            <person name="Lesch K.P."/>
            <person name="Bisazza A."/>
            <person name="Minx P."/>
            <person name="Hillier L."/>
            <person name="Wilson R.K."/>
            <person name="Fuerstenberg S."/>
            <person name="Boore J."/>
            <person name="Searle S."/>
            <person name="Postlethwait J.H."/>
            <person name="Warren W.C."/>
        </authorList>
    </citation>
    <scope>NUCLEOTIDE SEQUENCE [LARGE SCALE GENOMIC DNA]</scope>
    <source>
        <strain evidence="12">JP 163 A</strain>
    </source>
</reference>
<dbReference type="InterPro" id="IPR036179">
    <property type="entry name" value="Ig-like_dom_sf"/>
</dbReference>
<organism evidence="11 12">
    <name type="scientific">Xiphophorus maculatus</name>
    <name type="common">Southern platyfish</name>
    <name type="synonym">Platypoecilus maculatus</name>
    <dbReference type="NCBI Taxonomy" id="8083"/>
    <lineage>
        <taxon>Eukaryota</taxon>
        <taxon>Metazoa</taxon>
        <taxon>Chordata</taxon>
        <taxon>Craniata</taxon>
        <taxon>Vertebrata</taxon>
        <taxon>Euteleostomi</taxon>
        <taxon>Actinopterygii</taxon>
        <taxon>Neopterygii</taxon>
        <taxon>Teleostei</taxon>
        <taxon>Neoteleostei</taxon>
        <taxon>Acanthomorphata</taxon>
        <taxon>Ovalentaria</taxon>
        <taxon>Atherinomorphae</taxon>
        <taxon>Cyprinodontiformes</taxon>
        <taxon>Poeciliidae</taxon>
        <taxon>Poeciliinae</taxon>
        <taxon>Xiphophorus</taxon>
    </lineage>
</organism>
<evidence type="ECO:0000256" key="1">
    <source>
        <dbReference type="ARBA" id="ARBA00004236"/>
    </source>
</evidence>
<keyword evidence="8" id="KW-0812">Transmembrane</keyword>
<dbReference type="Gene3D" id="2.60.40.10">
    <property type="entry name" value="Immunoglobulins"/>
    <property type="match status" value="2"/>
</dbReference>
<dbReference type="Pfam" id="PF07686">
    <property type="entry name" value="V-set"/>
    <property type="match status" value="1"/>
</dbReference>
<keyword evidence="7" id="KW-0325">Glycoprotein</keyword>
<dbReference type="InterPro" id="IPR013106">
    <property type="entry name" value="Ig_V-set"/>
</dbReference>
<dbReference type="GO" id="GO:0002376">
    <property type="term" value="P:immune system process"/>
    <property type="evidence" value="ECO:0007669"/>
    <property type="project" value="UniProtKB-KW"/>
</dbReference>
<keyword evidence="6" id="KW-1015">Disulfide bond</keyword>
<reference evidence="11" key="3">
    <citation type="submission" date="2025-08" db="UniProtKB">
        <authorList>
            <consortium name="Ensembl"/>
        </authorList>
    </citation>
    <scope>IDENTIFICATION</scope>
    <source>
        <strain evidence="11">JP 163 A</strain>
    </source>
</reference>
<feature type="transmembrane region" description="Helical" evidence="8">
    <location>
        <begin position="254"/>
        <end position="275"/>
    </location>
</feature>
<dbReference type="SMART" id="SM00409">
    <property type="entry name" value="IG"/>
    <property type="match status" value="2"/>
</dbReference>
<feature type="domain" description="Ig-like" evidence="10">
    <location>
        <begin position="133"/>
        <end position="245"/>
    </location>
</feature>
<evidence type="ECO:0000259" key="10">
    <source>
        <dbReference type="PROSITE" id="PS50835"/>
    </source>
</evidence>
<feature type="signal peptide" evidence="9">
    <location>
        <begin position="1"/>
        <end position="16"/>
    </location>
</feature>
<dbReference type="Proteomes" id="UP000002852">
    <property type="component" value="Unassembled WGS sequence"/>
</dbReference>
<keyword evidence="12" id="KW-1185">Reference proteome</keyword>
<evidence type="ECO:0000256" key="5">
    <source>
        <dbReference type="ARBA" id="ARBA00023136"/>
    </source>
</evidence>
<dbReference type="InterPro" id="IPR013783">
    <property type="entry name" value="Ig-like_fold"/>
</dbReference>
<keyword evidence="5 8" id="KW-0472">Membrane</keyword>
<dbReference type="GeneTree" id="ENSGT01030000234530"/>
<feature type="domain" description="Ig-like" evidence="10">
    <location>
        <begin position="26"/>
        <end position="108"/>
    </location>
</feature>
<evidence type="ECO:0000256" key="8">
    <source>
        <dbReference type="SAM" id="Phobius"/>
    </source>
</evidence>
<proteinExistence type="predicted"/>
<keyword evidence="4" id="KW-0391">Immunity</keyword>
<evidence type="ECO:0000256" key="7">
    <source>
        <dbReference type="ARBA" id="ARBA00023180"/>
    </source>
</evidence>
<dbReference type="SMART" id="SM00406">
    <property type="entry name" value="IGv"/>
    <property type="match status" value="1"/>
</dbReference>
<keyword evidence="3 9" id="KW-0732">Signal</keyword>
<evidence type="ECO:0000256" key="6">
    <source>
        <dbReference type="ARBA" id="ARBA00023157"/>
    </source>
</evidence>
<evidence type="ECO:0000313" key="12">
    <source>
        <dbReference type="Proteomes" id="UP000002852"/>
    </source>
</evidence>
<dbReference type="AlphaFoldDB" id="A0A3B5R9H2"/>
<evidence type="ECO:0000313" key="11">
    <source>
        <dbReference type="Ensembl" id="ENSXMAP00000038631.1"/>
    </source>
</evidence>
<dbReference type="SUPFAM" id="SSF48726">
    <property type="entry name" value="Immunoglobulin"/>
    <property type="match status" value="2"/>
</dbReference>